<dbReference type="RefSeq" id="WP_007102804.1">
    <property type="nucleotide sequence ID" value="NZ_BAER01000006.1"/>
</dbReference>
<dbReference type="InterPro" id="IPR059019">
    <property type="entry name" value="WHD_CapW"/>
</dbReference>
<dbReference type="Proteomes" id="UP000006322">
    <property type="component" value="Unassembled WGS sequence"/>
</dbReference>
<dbReference type="STRING" id="1129793.GPLA_0073"/>
<gene>
    <name evidence="4" type="ORF">GPLA_0073</name>
</gene>
<dbReference type="PANTHER" id="PTHR34580:SF3">
    <property type="entry name" value="PROTEIN PAFB"/>
    <property type="match status" value="1"/>
</dbReference>
<dbReference type="AlphaFoldDB" id="K6YE25"/>
<evidence type="ECO:0000259" key="1">
    <source>
        <dbReference type="Pfam" id="PF13280"/>
    </source>
</evidence>
<dbReference type="PIRSF" id="PIRSF015558">
    <property type="entry name" value="Txn_reg_DeoR_prd"/>
    <property type="match status" value="1"/>
</dbReference>
<feature type="domain" description="WYL" evidence="1">
    <location>
        <begin position="118"/>
        <end position="181"/>
    </location>
</feature>
<comment type="caution">
    <text evidence="4">The sequence shown here is derived from an EMBL/GenBank/DDBJ whole genome shotgun (WGS) entry which is preliminary data.</text>
</comment>
<dbReference type="EMBL" id="BAER01000006">
    <property type="protein sequence ID" value="GAC30994.1"/>
    <property type="molecule type" value="Genomic_DNA"/>
</dbReference>
<keyword evidence="5" id="KW-1185">Reference proteome</keyword>
<protein>
    <submittedName>
        <fullName evidence="4">Uncharacterized protein</fullName>
    </submittedName>
</protein>
<dbReference type="PROSITE" id="PS52050">
    <property type="entry name" value="WYL"/>
    <property type="match status" value="1"/>
</dbReference>
<evidence type="ECO:0000313" key="4">
    <source>
        <dbReference type="EMBL" id="GAC30994.1"/>
    </source>
</evidence>
<evidence type="ECO:0000259" key="2">
    <source>
        <dbReference type="Pfam" id="PF26107"/>
    </source>
</evidence>
<dbReference type="Pfam" id="PF13280">
    <property type="entry name" value="WYL"/>
    <property type="match status" value="1"/>
</dbReference>
<feature type="domain" description="DNA-binding transcriptional repressor CapW winged helix-turn-helix" evidence="3">
    <location>
        <begin position="7"/>
        <end position="86"/>
    </location>
</feature>
<accession>K6YE25</accession>
<dbReference type="Pfam" id="PF26109">
    <property type="entry name" value="WHD_BrxR"/>
    <property type="match status" value="1"/>
</dbReference>
<dbReference type="InterPro" id="IPR051534">
    <property type="entry name" value="CBASS_pafABC_assoc_protein"/>
</dbReference>
<organism evidence="4 5">
    <name type="scientific">Paraglaciecola polaris LMG 21857</name>
    <dbReference type="NCBI Taxonomy" id="1129793"/>
    <lineage>
        <taxon>Bacteria</taxon>
        <taxon>Pseudomonadati</taxon>
        <taxon>Pseudomonadota</taxon>
        <taxon>Gammaproteobacteria</taxon>
        <taxon>Alteromonadales</taxon>
        <taxon>Alteromonadaceae</taxon>
        <taxon>Paraglaciecola</taxon>
    </lineage>
</organism>
<feature type="domain" description="DNA-binding transcriptional repressor CapW C-terminal dimerisation" evidence="2">
    <location>
        <begin position="204"/>
        <end position="273"/>
    </location>
</feature>
<dbReference type="InterPro" id="IPR016634">
    <property type="entry name" value="CapW-like"/>
</dbReference>
<evidence type="ECO:0000313" key="5">
    <source>
        <dbReference type="Proteomes" id="UP000006322"/>
    </source>
</evidence>
<dbReference type="InterPro" id="IPR026881">
    <property type="entry name" value="WYL_dom"/>
</dbReference>
<sequence length="280" mass="32532">MKDHHIEKRYRLIELLSYWQGHVNSTQLSEHFGVSSTQAKKYFASYQHAFPKNLHYDSSLKGYIPQPDFTLSYITGDAIEYLQWLDHSGESIGVNHLPNELTNTSLNLPQRHVTPYVMRGLTAAIKSKRRLEVDYVSLSNPNGEGRIIQPHVFVRTGLRWHLRAFDEKHQQFRDFVLSRFRGTPEILDGGTRNSDKDEAWHTYVELKLIPDSRFNAKQKAVIAQDYKMQNGMLIVKTRAALAQYLLQEMQVNFKFLDAEPEAQQLVLANKNDIKQWLFNA</sequence>
<evidence type="ECO:0000259" key="3">
    <source>
        <dbReference type="Pfam" id="PF26109"/>
    </source>
</evidence>
<proteinExistence type="predicted"/>
<dbReference type="PANTHER" id="PTHR34580">
    <property type="match status" value="1"/>
</dbReference>
<name>K6YE25_9ALTE</name>
<dbReference type="Pfam" id="PF26107">
    <property type="entry name" value="BrxR_CTD"/>
    <property type="match status" value="1"/>
</dbReference>
<dbReference type="OrthoDB" id="9807255at2"/>
<reference evidence="5" key="1">
    <citation type="journal article" date="2014" name="Environ. Microbiol.">
        <title>Comparative genomics of the marine bacterial genus Glaciecola reveals the high degree of genomic diversity and genomic characteristic for cold adaptation.</title>
        <authorList>
            <person name="Qin Q.L."/>
            <person name="Xie B.B."/>
            <person name="Yu Y."/>
            <person name="Shu Y.L."/>
            <person name="Rong J.C."/>
            <person name="Zhang Y.J."/>
            <person name="Zhao D.L."/>
            <person name="Chen X.L."/>
            <person name="Zhang X.Y."/>
            <person name="Chen B."/>
            <person name="Zhou B.C."/>
            <person name="Zhang Y.Z."/>
        </authorList>
    </citation>
    <scope>NUCLEOTIDE SEQUENCE [LARGE SCALE GENOMIC DNA]</scope>
    <source>
        <strain evidence="5">LMG 21857</strain>
    </source>
</reference>
<dbReference type="InterPro" id="IPR059020">
    <property type="entry name" value="CapW_CTD"/>
</dbReference>